<proteinExistence type="predicted"/>
<protein>
    <submittedName>
        <fullName evidence="2">Uncharacterized protein</fullName>
    </submittedName>
</protein>
<sequence>MAPHRLGRAPSLVACAVGAQPRRATAGERTPRREQVQALWMQMPRRKQASCGASGTGGRRGLRCE</sequence>
<dbReference type="EMBL" id="CM000762">
    <property type="protein sequence ID" value="KXG34232.1"/>
    <property type="molecule type" value="Genomic_DNA"/>
</dbReference>
<keyword evidence="3" id="KW-1185">Reference proteome</keyword>
<evidence type="ECO:0000313" key="2">
    <source>
        <dbReference type="EMBL" id="KXG34232.1"/>
    </source>
</evidence>
<dbReference type="Gramene" id="KXG34233">
    <property type="protein sequence ID" value="KXG34233"/>
    <property type="gene ID" value="SORBI_3003G446000"/>
</dbReference>
<evidence type="ECO:0000256" key="1">
    <source>
        <dbReference type="SAM" id="MobiDB-lite"/>
    </source>
</evidence>
<reference evidence="2" key="2">
    <citation type="submission" date="2017-02" db="EMBL/GenBank/DDBJ databases">
        <title>WGS assembly of Sorghum bicolor.</title>
        <authorList>
            <person name="Paterson A."/>
            <person name="Mullet J."/>
            <person name="Bowers J."/>
            <person name="Bruggmann R."/>
            <person name="Dubchak I."/>
            <person name="Grimwood J."/>
            <person name="Gundlach H."/>
            <person name="Haberer G."/>
            <person name="Hellsten U."/>
            <person name="Mitros T."/>
            <person name="Poliakov A."/>
            <person name="Schmutz J."/>
            <person name="Spannagl M."/>
            <person name="Tang H."/>
            <person name="Wang X."/>
            <person name="Wicker T."/>
            <person name="Bharti A."/>
            <person name="Chapman J."/>
            <person name="Feltus F."/>
            <person name="Gowik U."/>
            <person name="Grigoriev I."/>
            <person name="Lyons E."/>
            <person name="Maher C."/>
            <person name="Martis M."/>
            <person name="Narechania A."/>
            <person name="Otillar R."/>
            <person name="Penning B."/>
            <person name="Salamov A."/>
            <person name="Wang Y."/>
            <person name="Zhang L."/>
            <person name="Carpita N."/>
            <person name="Freeling M."/>
            <person name="Gingle A."/>
            <person name="Hash C."/>
            <person name="Keller B."/>
            <person name="Klein P."/>
            <person name="Kresovich S."/>
            <person name="Mccann M."/>
            <person name="Ming R."/>
            <person name="Peterson D."/>
            <person name="Rahman M."/>
            <person name="Ware D."/>
            <person name="Westhoff P."/>
            <person name="Mayer K."/>
            <person name="Messing J."/>
            <person name="Sims D."/>
            <person name="Jenkins J."/>
            <person name="Shu S."/>
            <person name="Rokhsar D."/>
        </authorList>
    </citation>
    <scope>NUCLEOTIDE SEQUENCE</scope>
</reference>
<organism evidence="2 3">
    <name type="scientific">Sorghum bicolor</name>
    <name type="common">Sorghum</name>
    <name type="synonym">Sorghum vulgare</name>
    <dbReference type="NCBI Taxonomy" id="4558"/>
    <lineage>
        <taxon>Eukaryota</taxon>
        <taxon>Viridiplantae</taxon>
        <taxon>Streptophyta</taxon>
        <taxon>Embryophyta</taxon>
        <taxon>Tracheophyta</taxon>
        <taxon>Spermatophyta</taxon>
        <taxon>Magnoliopsida</taxon>
        <taxon>Liliopsida</taxon>
        <taxon>Poales</taxon>
        <taxon>Poaceae</taxon>
        <taxon>PACMAD clade</taxon>
        <taxon>Panicoideae</taxon>
        <taxon>Andropogonodae</taxon>
        <taxon>Andropogoneae</taxon>
        <taxon>Sorghinae</taxon>
        <taxon>Sorghum</taxon>
    </lineage>
</organism>
<feature type="region of interest" description="Disordered" evidence="1">
    <location>
        <begin position="40"/>
        <end position="65"/>
    </location>
</feature>
<dbReference type="AlphaFoldDB" id="A0A1B6Q8J2"/>
<gene>
    <name evidence="2" type="ORF">SORBI_3003G446000</name>
</gene>
<name>A0A1B6Q8J2_SORBI</name>
<accession>A0A1B6Q8J2</accession>
<evidence type="ECO:0000313" key="3">
    <source>
        <dbReference type="Proteomes" id="UP000000768"/>
    </source>
</evidence>
<dbReference type="Proteomes" id="UP000000768">
    <property type="component" value="Chromosome 3"/>
</dbReference>
<dbReference type="Gramene" id="KXG34232">
    <property type="protein sequence ID" value="KXG34232"/>
    <property type="gene ID" value="SORBI_3003G446000"/>
</dbReference>
<dbReference type="InParanoid" id="A0A1B6Q8J2"/>
<reference evidence="3" key="3">
    <citation type="journal article" date="2018" name="Plant J.">
        <title>The Sorghum bicolor reference genome: improved assembly, gene annotations, a transcriptome atlas, and signatures of genome organization.</title>
        <authorList>
            <person name="McCormick R.F."/>
            <person name="Truong S.K."/>
            <person name="Sreedasyam A."/>
            <person name="Jenkins J."/>
            <person name="Shu S."/>
            <person name="Sims D."/>
            <person name="Kennedy M."/>
            <person name="Amirebrahimi M."/>
            <person name="Weers B.D."/>
            <person name="McKinley B."/>
            <person name="Mattison A."/>
            <person name="Morishige D.T."/>
            <person name="Grimwood J."/>
            <person name="Schmutz J."/>
            <person name="Mullet J.E."/>
        </authorList>
    </citation>
    <scope>NUCLEOTIDE SEQUENCE [LARGE SCALE GENOMIC DNA]</scope>
    <source>
        <strain evidence="3">cv. BTx623</strain>
    </source>
</reference>
<dbReference type="EMBL" id="CM000762">
    <property type="protein sequence ID" value="KXG34233.1"/>
    <property type="molecule type" value="Genomic_DNA"/>
</dbReference>
<reference evidence="2 3" key="1">
    <citation type="journal article" date="2009" name="Nature">
        <title>The Sorghum bicolor genome and the diversification of grasses.</title>
        <authorList>
            <person name="Paterson A.H."/>
            <person name="Bowers J.E."/>
            <person name="Bruggmann R."/>
            <person name="Dubchak I."/>
            <person name="Grimwood J."/>
            <person name="Gundlach H."/>
            <person name="Haberer G."/>
            <person name="Hellsten U."/>
            <person name="Mitros T."/>
            <person name="Poliakov A."/>
            <person name="Schmutz J."/>
            <person name="Spannagl M."/>
            <person name="Tang H."/>
            <person name="Wang X."/>
            <person name="Wicker T."/>
            <person name="Bharti A.K."/>
            <person name="Chapman J."/>
            <person name="Feltus F.A."/>
            <person name="Gowik U."/>
            <person name="Grigoriev I.V."/>
            <person name="Lyons E."/>
            <person name="Maher C.A."/>
            <person name="Martis M."/>
            <person name="Narechania A."/>
            <person name="Otillar R.P."/>
            <person name="Penning B.W."/>
            <person name="Salamov A.A."/>
            <person name="Wang Y."/>
            <person name="Zhang L."/>
            <person name="Carpita N.C."/>
            <person name="Freeling M."/>
            <person name="Gingle A.R."/>
            <person name="Hash C.T."/>
            <person name="Keller B."/>
            <person name="Klein P."/>
            <person name="Kresovich S."/>
            <person name="McCann M.C."/>
            <person name="Ming R."/>
            <person name="Peterson D.G."/>
            <person name="Mehboob-ur-Rahman"/>
            <person name="Ware D."/>
            <person name="Westhoff P."/>
            <person name="Mayer K.F."/>
            <person name="Messing J."/>
            <person name="Rokhsar D.S."/>
        </authorList>
    </citation>
    <scope>NUCLEOTIDE SEQUENCE [LARGE SCALE GENOMIC DNA]</scope>
    <source>
        <strain evidence="3">cv. BTx623</strain>
    </source>
</reference>